<evidence type="ECO:0000256" key="3">
    <source>
        <dbReference type="ARBA" id="ARBA00006492"/>
    </source>
</evidence>
<evidence type="ECO:0000256" key="7">
    <source>
        <dbReference type="ARBA" id="ARBA00022723"/>
    </source>
</evidence>
<evidence type="ECO:0000256" key="11">
    <source>
        <dbReference type="ARBA" id="ARBA00023136"/>
    </source>
</evidence>
<evidence type="ECO:0000256" key="6">
    <source>
        <dbReference type="ARBA" id="ARBA00022692"/>
    </source>
</evidence>
<comment type="similarity">
    <text evidence="3 13">Belongs to the glycosyltransferase 13 family.</text>
</comment>
<evidence type="ECO:0000256" key="1">
    <source>
        <dbReference type="ARBA" id="ARBA00004323"/>
    </source>
</evidence>
<dbReference type="Pfam" id="PF03071">
    <property type="entry name" value="GNT-I"/>
    <property type="match status" value="1"/>
</dbReference>
<dbReference type="EMBL" id="JARKIK010000066">
    <property type="protein sequence ID" value="KAK8729727.1"/>
    <property type="molecule type" value="Genomic_DNA"/>
</dbReference>
<protein>
    <recommendedName>
        <fullName evidence="13">Alpha-1,3-mannosyl-glycoprotein 2-beta-N-acetylglucosaminyltransferase</fullName>
        <shortName evidence="13">GNT-I</shortName>
        <shortName evidence="13">GlcNAc-T I</shortName>
        <ecNumber evidence="13">2.4.1.101</ecNumber>
    </recommendedName>
    <alternativeName>
        <fullName evidence="13">N-glycosyl-oligosaccharide-glycoprotein N-acetylglucosaminyltransferase I</fullName>
    </alternativeName>
</protein>
<keyword evidence="7 13" id="KW-0479">Metal-binding</keyword>
<accession>A0AAW0WDR3</accession>
<dbReference type="SUPFAM" id="SSF53448">
    <property type="entry name" value="Nucleotide-diphospho-sugar transferases"/>
    <property type="match status" value="1"/>
</dbReference>
<sequence length="570" mass="64787">PRMALKESIPCVVATSKHPYHLYRVLLQLVQMAGGAQTPFFIRLEGDCPATEDLARLFNIPFRKYYTPVVDKSTQSVTQLISVVTRSAVNDTFTWYPHADKVIFMEDDVLLSPDFLWYFQQTAQLMDDDPTILAVSAHHTYSFPGLGFNPTRLLRGIMPPQWGWMATRRFIQAWAPDYWGDWDYWVMAMARSKGLDIVFPEISRSLHAGSCGTHIDGFLQAMVFSRQSAIRTLTNLTGIDGLFREAYSAEVHSDVARATPLTLTSPSDCGPNLVPIKQDGPFVMFFSDQRERYAILLCLGMYTGDIRGDFEHVQILRIQGHKLYLVECPQSPHCVSVPQHYTAVPHDDHLMEALTALDFFRRSRELRTAFRVRRPSRDFLEEAQLDNVITGYAVTGMDGPTLFLNKGLVMPIETQKVPSGIFGSTSQYDIISESEPSGNAQFQIHDIYSLKNAVKDSEFEKFYEDISDKVKNNDSLHSVVKINHEADVRPMKVFRNQRAISIEAMGPHTYAYYKVCVTSTCVVWDPLLPHQHLPYLLNVAAEKSQTDNISYDVTLEFTVQDFYNNPGLFD</sequence>
<evidence type="ECO:0000256" key="10">
    <source>
        <dbReference type="ARBA" id="ARBA00023034"/>
    </source>
</evidence>
<dbReference type="GO" id="GO:0003827">
    <property type="term" value="F:alpha-1,3-mannosylglycoprotein 2-beta-N-acetylglucosaminyltransferase activity"/>
    <property type="evidence" value="ECO:0007669"/>
    <property type="project" value="UniProtKB-UniRule"/>
</dbReference>
<keyword evidence="5" id="KW-0808">Transferase</keyword>
<keyword evidence="10 13" id="KW-0333">Golgi apparatus</keyword>
<comment type="subcellular location">
    <subcellularLocation>
        <location evidence="1 13">Golgi apparatus membrane</location>
        <topology evidence="1 13">Single-pass type II membrane protein</topology>
    </subcellularLocation>
</comment>
<evidence type="ECO:0000256" key="4">
    <source>
        <dbReference type="ARBA" id="ARBA00022676"/>
    </source>
</evidence>
<keyword evidence="11" id="KW-0472">Membrane</keyword>
<dbReference type="GO" id="GO:0000139">
    <property type="term" value="C:Golgi membrane"/>
    <property type="evidence" value="ECO:0007669"/>
    <property type="project" value="UniProtKB-SubCell"/>
</dbReference>
<dbReference type="PANTHER" id="PTHR46396">
    <property type="entry name" value="PROTEIN O-LINKED-MANNOSE BETA-1,2-N-ACETYLGLUCOSAMINYLTRANSFERASE 1"/>
    <property type="match status" value="1"/>
</dbReference>
<comment type="cofactor">
    <cofactor evidence="13">
        <name>Mn(2+)</name>
        <dbReference type="ChEBI" id="CHEBI:29035"/>
    </cofactor>
    <text evidence="13">The cofactor is mostly bound to the substrate.</text>
</comment>
<evidence type="ECO:0000256" key="13">
    <source>
        <dbReference type="RuleBase" id="RU368119"/>
    </source>
</evidence>
<reference evidence="14 15" key="1">
    <citation type="journal article" date="2024" name="BMC Genomics">
        <title>Genome assembly of redclaw crayfish (Cherax quadricarinatus) provides insights into its immune adaptation and hypoxia tolerance.</title>
        <authorList>
            <person name="Liu Z."/>
            <person name="Zheng J."/>
            <person name="Li H."/>
            <person name="Fang K."/>
            <person name="Wang S."/>
            <person name="He J."/>
            <person name="Zhou D."/>
            <person name="Weng S."/>
            <person name="Chi M."/>
            <person name="Gu Z."/>
            <person name="He J."/>
            <person name="Li F."/>
            <person name="Wang M."/>
        </authorList>
    </citation>
    <scope>NUCLEOTIDE SEQUENCE [LARGE SCALE GENOMIC DNA]</scope>
    <source>
        <strain evidence="14">ZL_2023a</strain>
    </source>
</reference>
<evidence type="ECO:0000256" key="9">
    <source>
        <dbReference type="ARBA" id="ARBA00022989"/>
    </source>
</evidence>
<dbReference type="AlphaFoldDB" id="A0AAW0WDR3"/>
<dbReference type="InterPro" id="IPR029044">
    <property type="entry name" value="Nucleotide-diphossugar_trans"/>
</dbReference>
<dbReference type="Proteomes" id="UP001445076">
    <property type="component" value="Unassembled WGS sequence"/>
</dbReference>
<keyword evidence="8 13" id="KW-0735">Signal-anchor</keyword>
<proteinExistence type="inferred from homology"/>
<keyword evidence="15" id="KW-1185">Reference proteome</keyword>
<dbReference type="GO" id="GO:0030145">
    <property type="term" value="F:manganese ion binding"/>
    <property type="evidence" value="ECO:0007669"/>
    <property type="project" value="UniProtKB-UniRule"/>
</dbReference>
<evidence type="ECO:0000256" key="2">
    <source>
        <dbReference type="ARBA" id="ARBA00004922"/>
    </source>
</evidence>
<name>A0AAW0WDR3_CHEQU</name>
<organism evidence="14 15">
    <name type="scientific">Cherax quadricarinatus</name>
    <name type="common">Australian red claw crayfish</name>
    <dbReference type="NCBI Taxonomy" id="27406"/>
    <lineage>
        <taxon>Eukaryota</taxon>
        <taxon>Metazoa</taxon>
        <taxon>Ecdysozoa</taxon>
        <taxon>Arthropoda</taxon>
        <taxon>Crustacea</taxon>
        <taxon>Multicrustacea</taxon>
        <taxon>Malacostraca</taxon>
        <taxon>Eumalacostraca</taxon>
        <taxon>Eucarida</taxon>
        <taxon>Decapoda</taxon>
        <taxon>Pleocyemata</taxon>
        <taxon>Astacidea</taxon>
        <taxon>Parastacoidea</taxon>
        <taxon>Parastacidae</taxon>
        <taxon>Cherax</taxon>
    </lineage>
</organism>
<dbReference type="InterPro" id="IPR004139">
    <property type="entry name" value="Glyco_trans_13"/>
</dbReference>
<gene>
    <name evidence="14" type="ORF">OTU49_008289</name>
</gene>
<keyword evidence="4 13" id="KW-0328">Glycosyltransferase</keyword>
<dbReference type="PANTHER" id="PTHR46396:SF1">
    <property type="entry name" value="PROTEIN O-LINKED-MANNOSE BETA-1,2-N-ACETYLGLUCOSAMINYLTRANSFERASE 1"/>
    <property type="match status" value="1"/>
</dbReference>
<evidence type="ECO:0000313" key="14">
    <source>
        <dbReference type="EMBL" id="KAK8729727.1"/>
    </source>
</evidence>
<feature type="non-terminal residue" evidence="14">
    <location>
        <position position="1"/>
    </location>
</feature>
<dbReference type="EC" id="2.4.1.101" evidence="13"/>
<evidence type="ECO:0000256" key="8">
    <source>
        <dbReference type="ARBA" id="ARBA00022968"/>
    </source>
</evidence>
<comment type="caution">
    <text evidence="14">The sequence shown here is derived from an EMBL/GenBank/DDBJ whole genome shotgun (WGS) entry which is preliminary data.</text>
</comment>
<evidence type="ECO:0000256" key="12">
    <source>
        <dbReference type="ARBA" id="ARBA00023211"/>
    </source>
</evidence>
<dbReference type="GO" id="GO:0016266">
    <property type="term" value="P:protein O-linked glycosylation via N-acetyl-galactosamine"/>
    <property type="evidence" value="ECO:0007669"/>
    <property type="project" value="TreeGrafter"/>
</dbReference>
<keyword evidence="9" id="KW-1133">Transmembrane helix</keyword>
<keyword evidence="12 13" id="KW-0464">Manganese</keyword>
<comment type="function">
    <text evidence="13">Initiates complex N-linked carbohydrate formation. Essential for the conversion of high-mannose to hybrid and complex N-glycans.</text>
</comment>
<evidence type="ECO:0000256" key="5">
    <source>
        <dbReference type="ARBA" id="ARBA00022679"/>
    </source>
</evidence>
<evidence type="ECO:0000313" key="15">
    <source>
        <dbReference type="Proteomes" id="UP001445076"/>
    </source>
</evidence>
<comment type="pathway">
    <text evidence="2 13">Protein modification; protein glycosylation.</text>
</comment>
<dbReference type="InterPro" id="IPR052463">
    <property type="entry name" value="O-linked_mannose_GnT"/>
</dbReference>
<dbReference type="GO" id="GO:0047223">
    <property type="term" value="F:beta-1,3-galactosyl-O-glycosyl-glycoprotein beta-1,3-N-acetylglucosaminyltransferase activity"/>
    <property type="evidence" value="ECO:0007669"/>
    <property type="project" value="TreeGrafter"/>
</dbReference>
<dbReference type="Gene3D" id="3.90.550.10">
    <property type="entry name" value="Spore Coat Polysaccharide Biosynthesis Protein SpsA, Chain A"/>
    <property type="match status" value="1"/>
</dbReference>
<keyword evidence="6" id="KW-0812">Transmembrane</keyword>
<comment type="catalytic activity">
    <reaction evidence="13">
        <text>N(4)-(alpha-D-Man-(1-&gt;3)-[alpha-D-Man-(1-&gt;3)-[alpha-D-Man-(1-&gt;6)]-alpha-D-Man-(1-&gt;6)]-beta-D-Man-(1-&gt;4)-beta-D-GlcNAc-(1-&gt;4)-beta-D-GlcNAc)-L-asparaginyl-[protein] (N-glucan mannose isomer 5A1,2) + UDP-N-acetyl-alpha-D-glucosamine = N(4)-{beta-D-GlcNAc-(1-&gt;2)-alpha-D-Man-(1-&gt;3)-[alpha-D-Man-(1-&gt;3)-[alpha-D-Man-(1-&gt;6)]-alpha-D-Man-(1-&gt;6)]-beta-D-Man-(1-&gt;4)-beta-D-GlcNAc-(1-&gt;4)-beta-D-GlcNAc}-L-asparaginyl-[protein] + UDP + H(+)</text>
        <dbReference type="Rhea" id="RHEA:11456"/>
        <dbReference type="Rhea" id="RHEA-COMP:14367"/>
        <dbReference type="Rhea" id="RHEA-COMP:14368"/>
        <dbReference type="ChEBI" id="CHEBI:15378"/>
        <dbReference type="ChEBI" id="CHEBI:57705"/>
        <dbReference type="ChEBI" id="CHEBI:58223"/>
        <dbReference type="ChEBI" id="CHEBI:59087"/>
        <dbReference type="ChEBI" id="CHEBI:60625"/>
        <dbReference type="EC" id="2.4.1.101"/>
    </reaction>
</comment>